<keyword evidence="2" id="KW-0472">Membrane</keyword>
<feature type="compositionally biased region" description="Low complexity" evidence="1">
    <location>
        <begin position="339"/>
        <end position="350"/>
    </location>
</feature>
<organism evidence="3 4">
    <name type="scientific">Puccinia sorghi</name>
    <dbReference type="NCBI Taxonomy" id="27349"/>
    <lineage>
        <taxon>Eukaryota</taxon>
        <taxon>Fungi</taxon>
        <taxon>Dikarya</taxon>
        <taxon>Basidiomycota</taxon>
        <taxon>Pucciniomycotina</taxon>
        <taxon>Pucciniomycetes</taxon>
        <taxon>Pucciniales</taxon>
        <taxon>Pucciniaceae</taxon>
        <taxon>Puccinia</taxon>
    </lineage>
</organism>
<sequence length="602" mass="68042">MIRLMEKRVSASGNNSSRSSIVSVAGTTGQVVILFFSFFFFCEIRTCPRLWDHNKRSIILVKTFWRASMVVGLKVRRSILRIYDKKKTIISKIFRLIVYTYPQHCRVNLHQPDSIASFLRSRSLLDDRAVVEYIQEINMTSVKHCLVFPSFNNAALCVIDMYKKVHTEIIILRTSLLKHLYCIRGAHRLLFLGETLWCAPYHATRCKRGCRRSASEILTSEGNHRQFTARPDPDEPIKSDKPYKSLRISWFFFSAPNCFFGPRTFFSFPRMGKSFPSYFHLIYNFSCDLEKTPLLYELDKWINDAFEGQNSKDPPTTTHQSEEPSTNTTGHLSASVSPATADVQDDATTTQDDEIKVSLECPKTPQSKEFKGATWQESPCHTAVTSPPNLHIYIPILSLDNPPPLPRTVSPWGLHKGNHSPISSPESENFPGAMDALNACLNKMMRMLAEERAQQLATEEHLCKTQPQCRTPAPPPTSSPNSMVLAKPQPFNGTHGAAAEPFVGQILLHTYPKQFPTNSSKVDFAVIMTDCTATWSQSYMMKVLNAEEVAFNKFLDDFNSPSPAEPLLPLWPSQKCLSWLLQSEKEPKSIGSALTHQPCPNP</sequence>
<dbReference type="AlphaFoldDB" id="A0A0L6U6V5"/>
<evidence type="ECO:0000313" key="4">
    <source>
        <dbReference type="Proteomes" id="UP000037035"/>
    </source>
</evidence>
<feature type="transmembrane region" description="Helical" evidence="2">
    <location>
        <begin position="21"/>
        <end position="41"/>
    </location>
</feature>
<dbReference type="Proteomes" id="UP000037035">
    <property type="component" value="Unassembled WGS sequence"/>
</dbReference>
<dbReference type="EMBL" id="LAVV01015026">
    <property type="protein sequence ID" value="KNZ44241.1"/>
    <property type="molecule type" value="Genomic_DNA"/>
</dbReference>
<dbReference type="VEuPathDB" id="FungiDB:VP01_937g1"/>
<feature type="region of interest" description="Disordered" evidence="1">
    <location>
        <begin position="307"/>
        <end position="361"/>
    </location>
</feature>
<comment type="caution">
    <text evidence="3">The sequence shown here is derived from an EMBL/GenBank/DDBJ whole genome shotgun (WGS) entry which is preliminary data.</text>
</comment>
<keyword evidence="2" id="KW-0812">Transmembrane</keyword>
<gene>
    <name evidence="3" type="ORF">VP01_937g1</name>
</gene>
<protein>
    <submittedName>
        <fullName evidence="3">Uncharacterized protein</fullName>
    </submittedName>
</protein>
<evidence type="ECO:0000256" key="2">
    <source>
        <dbReference type="SAM" id="Phobius"/>
    </source>
</evidence>
<name>A0A0L6U6V5_9BASI</name>
<keyword evidence="2" id="KW-1133">Transmembrane helix</keyword>
<reference evidence="3 4" key="1">
    <citation type="submission" date="2015-08" db="EMBL/GenBank/DDBJ databases">
        <title>Next Generation Sequencing and Analysis of the Genome of Puccinia sorghi L Schw, the Causal Agent of Maize Common Rust.</title>
        <authorList>
            <person name="Rochi L."/>
            <person name="Burguener G."/>
            <person name="Darino M."/>
            <person name="Turjanski A."/>
            <person name="Kreff E."/>
            <person name="Dieguez M.J."/>
            <person name="Sacco F."/>
        </authorList>
    </citation>
    <scope>NUCLEOTIDE SEQUENCE [LARGE SCALE GENOMIC DNA]</scope>
    <source>
        <strain evidence="3 4">RO10H11247</strain>
    </source>
</reference>
<evidence type="ECO:0000256" key="1">
    <source>
        <dbReference type="SAM" id="MobiDB-lite"/>
    </source>
</evidence>
<proteinExistence type="predicted"/>
<keyword evidence="4" id="KW-1185">Reference proteome</keyword>
<evidence type="ECO:0000313" key="3">
    <source>
        <dbReference type="EMBL" id="KNZ44241.1"/>
    </source>
</evidence>
<dbReference type="OrthoDB" id="2895259at2759"/>
<accession>A0A0L6U6V5</accession>
<feature type="compositionally biased region" description="Polar residues" evidence="1">
    <location>
        <begin position="308"/>
        <end position="338"/>
    </location>
</feature>